<evidence type="ECO:0000313" key="3">
    <source>
        <dbReference type="Proteomes" id="UP000253919"/>
    </source>
</evidence>
<name>A0A369QI69_9BACT</name>
<dbReference type="RefSeq" id="WP_115372353.1">
    <property type="nucleotide sequence ID" value="NZ_QASA01000001.1"/>
</dbReference>
<keyword evidence="3" id="KW-1185">Reference proteome</keyword>
<keyword evidence="1" id="KW-0472">Membrane</keyword>
<comment type="caution">
    <text evidence="2">The sequence shown here is derived from an EMBL/GenBank/DDBJ whole genome shotgun (WGS) entry which is preliminary data.</text>
</comment>
<feature type="transmembrane region" description="Helical" evidence="1">
    <location>
        <begin position="114"/>
        <end position="133"/>
    </location>
</feature>
<dbReference type="AlphaFoldDB" id="A0A369QI69"/>
<feature type="transmembrane region" description="Helical" evidence="1">
    <location>
        <begin position="56"/>
        <end position="76"/>
    </location>
</feature>
<keyword evidence="1" id="KW-0812">Transmembrane</keyword>
<evidence type="ECO:0000313" key="2">
    <source>
        <dbReference type="EMBL" id="RDC62977.1"/>
    </source>
</evidence>
<feature type="transmembrane region" description="Helical" evidence="1">
    <location>
        <begin position="193"/>
        <end position="213"/>
    </location>
</feature>
<proteinExistence type="predicted"/>
<organism evidence="2 3">
    <name type="scientific">Adhaeribacter pallidiroseus</name>
    <dbReference type="NCBI Taxonomy" id="2072847"/>
    <lineage>
        <taxon>Bacteria</taxon>
        <taxon>Pseudomonadati</taxon>
        <taxon>Bacteroidota</taxon>
        <taxon>Cytophagia</taxon>
        <taxon>Cytophagales</taxon>
        <taxon>Hymenobacteraceae</taxon>
        <taxon>Adhaeribacter</taxon>
    </lineage>
</organism>
<reference evidence="2 3" key="1">
    <citation type="submission" date="2018-04" db="EMBL/GenBank/DDBJ databases">
        <title>Adhaeribacter sp. HMF7616 genome sequencing and assembly.</title>
        <authorList>
            <person name="Kang H."/>
            <person name="Kang J."/>
            <person name="Cha I."/>
            <person name="Kim H."/>
            <person name="Joh K."/>
        </authorList>
    </citation>
    <scope>NUCLEOTIDE SEQUENCE [LARGE SCALE GENOMIC DNA]</scope>
    <source>
        <strain evidence="2 3">HMF7616</strain>
    </source>
</reference>
<keyword evidence="1" id="KW-1133">Transmembrane helix</keyword>
<feature type="transmembrane region" description="Helical" evidence="1">
    <location>
        <begin position="167"/>
        <end position="186"/>
    </location>
</feature>
<evidence type="ECO:0000256" key="1">
    <source>
        <dbReference type="SAM" id="Phobius"/>
    </source>
</evidence>
<sequence length="226" mass="26340">MLAKRRTFHDIVFQTGILGYVFTLPYHAKFNSIFLILLIINWIFSPDFKIRLAQAFTNKFVLLLISIYVIYVLGMLHTSNLTTGTKLLVRDFSLVFCPLLLSTTTVSENLKRSIFITLLVTLLLSTGVCYYLFYKNYLLVNDFYLTFSQGHFRDNFVKYLPIRPTYLTLYILFSTISIIELIKYYLQKRVYTAVTVLFLIILYFVFTALLLSARMPLAAGLLLFIF</sequence>
<gene>
    <name evidence="2" type="ORF">AHMF7616_01576</name>
</gene>
<feature type="transmembrane region" description="Helical" evidence="1">
    <location>
        <begin position="26"/>
        <end position="44"/>
    </location>
</feature>
<dbReference type="Proteomes" id="UP000253919">
    <property type="component" value="Unassembled WGS sequence"/>
</dbReference>
<accession>A0A369QI69</accession>
<protein>
    <submittedName>
        <fullName evidence="2">Uncharacterized protein</fullName>
    </submittedName>
</protein>
<dbReference type="EMBL" id="QASA01000001">
    <property type="protein sequence ID" value="RDC62977.1"/>
    <property type="molecule type" value="Genomic_DNA"/>
</dbReference>